<organism evidence="2 3">
    <name type="scientific">Ambrosia artemisiifolia</name>
    <name type="common">Common ragweed</name>
    <dbReference type="NCBI Taxonomy" id="4212"/>
    <lineage>
        <taxon>Eukaryota</taxon>
        <taxon>Viridiplantae</taxon>
        <taxon>Streptophyta</taxon>
        <taxon>Embryophyta</taxon>
        <taxon>Tracheophyta</taxon>
        <taxon>Spermatophyta</taxon>
        <taxon>Magnoliopsida</taxon>
        <taxon>eudicotyledons</taxon>
        <taxon>Gunneridae</taxon>
        <taxon>Pentapetalae</taxon>
        <taxon>asterids</taxon>
        <taxon>campanulids</taxon>
        <taxon>Asterales</taxon>
        <taxon>Asteraceae</taxon>
        <taxon>Asteroideae</taxon>
        <taxon>Heliantheae alliance</taxon>
        <taxon>Heliantheae</taxon>
        <taxon>Ambrosia</taxon>
    </lineage>
</organism>
<evidence type="ECO:0000313" key="3">
    <source>
        <dbReference type="Proteomes" id="UP001206925"/>
    </source>
</evidence>
<dbReference type="EMBL" id="JAMZMK010008833">
    <property type="protein sequence ID" value="KAI7738324.1"/>
    <property type="molecule type" value="Genomic_DNA"/>
</dbReference>
<evidence type="ECO:0000313" key="2">
    <source>
        <dbReference type="EMBL" id="KAI7738324.1"/>
    </source>
</evidence>
<name>A0AAD5GEB9_AMBAR</name>
<protein>
    <submittedName>
        <fullName evidence="2">Uncharacterized protein</fullName>
    </submittedName>
</protein>
<dbReference type="AlphaFoldDB" id="A0AAD5GEB9"/>
<feature type="compositionally biased region" description="Polar residues" evidence="1">
    <location>
        <begin position="70"/>
        <end position="79"/>
    </location>
</feature>
<feature type="region of interest" description="Disordered" evidence="1">
    <location>
        <begin position="54"/>
        <end position="87"/>
    </location>
</feature>
<gene>
    <name evidence="2" type="ORF">M8C21_026771</name>
</gene>
<dbReference type="Proteomes" id="UP001206925">
    <property type="component" value="Unassembled WGS sequence"/>
</dbReference>
<evidence type="ECO:0000256" key="1">
    <source>
        <dbReference type="SAM" id="MobiDB-lite"/>
    </source>
</evidence>
<sequence length="87" mass="9923">MILTRERLLYKVIWIFFRNLSGRVSGRSIVLTFRSHHVFGAILKNLKLPNESKQWLGDPTKKKQQVPRLGSSNGLSSSDAGERVDKN</sequence>
<accession>A0AAD5GEB9</accession>
<keyword evidence="3" id="KW-1185">Reference proteome</keyword>
<proteinExistence type="predicted"/>
<reference evidence="2" key="1">
    <citation type="submission" date="2022-06" db="EMBL/GenBank/DDBJ databases">
        <title>Uncovering the hologenomic basis of an extraordinary plant invasion.</title>
        <authorList>
            <person name="Bieker V.C."/>
            <person name="Martin M.D."/>
            <person name="Gilbert T."/>
            <person name="Hodgins K."/>
            <person name="Battlay P."/>
            <person name="Petersen B."/>
            <person name="Wilson J."/>
        </authorList>
    </citation>
    <scope>NUCLEOTIDE SEQUENCE</scope>
    <source>
        <strain evidence="2">AA19_3_7</strain>
        <tissue evidence="2">Leaf</tissue>
    </source>
</reference>
<comment type="caution">
    <text evidence="2">The sequence shown here is derived from an EMBL/GenBank/DDBJ whole genome shotgun (WGS) entry which is preliminary data.</text>
</comment>